<dbReference type="GO" id="GO:0003677">
    <property type="term" value="F:DNA binding"/>
    <property type="evidence" value="ECO:0007669"/>
    <property type="project" value="InterPro"/>
</dbReference>
<sequence length="91" mass="10183">MQIPPMVPLRALREAHGLSTTQLAERIAEYGVRVHPSSLTNVEQGNKQVSRSLLRAWALALNIHPVDVRRDDDLRVMLREADAADTEQESA</sequence>
<organism evidence="2 3">
    <name type="scientific">Actinomadura harenae</name>
    <dbReference type="NCBI Taxonomy" id="2483351"/>
    <lineage>
        <taxon>Bacteria</taxon>
        <taxon>Bacillati</taxon>
        <taxon>Actinomycetota</taxon>
        <taxon>Actinomycetes</taxon>
        <taxon>Streptosporangiales</taxon>
        <taxon>Thermomonosporaceae</taxon>
        <taxon>Actinomadura</taxon>
    </lineage>
</organism>
<evidence type="ECO:0000313" key="2">
    <source>
        <dbReference type="EMBL" id="RMI47571.1"/>
    </source>
</evidence>
<comment type="caution">
    <text evidence="2">The sequence shown here is derived from an EMBL/GenBank/DDBJ whole genome shotgun (WGS) entry which is preliminary data.</text>
</comment>
<evidence type="ECO:0000313" key="3">
    <source>
        <dbReference type="Proteomes" id="UP000282674"/>
    </source>
</evidence>
<dbReference type="InterPro" id="IPR010982">
    <property type="entry name" value="Lambda_DNA-bd_dom_sf"/>
</dbReference>
<dbReference type="CDD" id="cd00093">
    <property type="entry name" value="HTH_XRE"/>
    <property type="match status" value="1"/>
</dbReference>
<dbReference type="Proteomes" id="UP000282674">
    <property type="component" value="Unassembled WGS sequence"/>
</dbReference>
<dbReference type="InterPro" id="IPR001387">
    <property type="entry name" value="Cro/C1-type_HTH"/>
</dbReference>
<dbReference type="OrthoDB" id="4217458at2"/>
<dbReference type="Gene3D" id="1.10.260.40">
    <property type="entry name" value="lambda repressor-like DNA-binding domains"/>
    <property type="match status" value="1"/>
</dbReference>
<dbReference type="PROSITE" id="PS50943">
    <property type="entry name" value="HTH_CROC1"/>
    <property type="match status" value="1"/>
</dbReference>
<evidence type="ECO:0000259" key="1">
    <source>
        <dbReference type="PROSITE" id="PS50943"/>
    </source>
</evidence>
<feature type="domain" description="HTH cro/C1-type" evidence="1">
    <location>
        <begin position="9"/>
        <end position="68"/>
    </location>
</feature>
<dbReference type="Pfam" id="PF13560">
    <property type="entry name" value="HTH_31"/>
    <property type="match status" value="1"/>
</dbReference>
<dbReference type="SMART" id="SM00530">
    <property type="entry name" value="HTH_XRE"/>
    <property type="match status" value="1"/>
</dbReference>
<dbReference type="RefSeq" id="WP_122192421.1">
    <property type="nucleotide sequence ID" value="NZ_JBHSKC010000016.1"/>
</dbReference>
<keyword evidence="3" id="KW-1185">Reference proteome</keyword>
<gene>
    <name evidence="2" type="ORF">EBO15_01325</name>
</gene>
<dbReference type="AlphaFoldDB" id="A0A3M2MDH9"/>
<accession>A0A3M2MDH9</accession>
<proteinExistence type="predicted"/>
<dbReference type="SUPFAM" id="SSF47413">
    <property type="entry name" value="lambda repressor-like DNA-binding domains"/>
    <property type="match status" value="1"/>
</dbReference>
<dbReference type="EMBL" id="RFFG01000002">
    <property type="protein sequence ID" value="RMI47571.1"/>
    <property type="molecule type" value="Genomic_DNA"/>
</dbReference>
<name>A0A3M2MDH9_9ACTN</name>
<protein>
    <submittedName>
        <fullName evidence="2">XRE family transcriptional regulator</fullName>
    </submittedName>
</protein>
<reference evidence="2 3" key="1">
    <citation type="submission" date="2018-10" db="EMBL/GenBank/DDBJ databases">
        <title>Isolation from soil.</title>
        <authorList>
            <person name="Hu J."/>
        </authorList>
    </citation>
    <scope>NUCLEOTIDE SEQUENCE [LARGE SCALE GENOMIC DNA]</scope>
    <source>
        <strain evidence="2 3">NEAU-Ht49</strain>
    </source>
</reference>